<gene>
    <name evidence="1" type="ORF">D7V32_08400</name>
</gene>
<dbReference type="OrthoDB" id="9889788at2"/>
<evidence type="ECO:0000313" key="1">
    <source>
        <dbReference type="EMBL" id="RKG31474.1"/>
    </source>
</evidence>
<evidence type="ECO:0000313" key="2">
    <source>
        <dbReference type="Proteomes" id="UP000282388"/>
    </source>
</evidence>
<comment type="caution">
    <text evidence="1">The sequence shown here is derived from an EMBL/GenBank/DDBJ whole genome shotgun (WGS) entry which is preliminary data.</text>
</comment>
<dbReference type="AlphaFoldDB" id="A0A3A8ENC7"/>
<protein>
    <submittedName>
        <fullName evidence="1">Uncharacterized protein</fullName>
    </submittedName>
</protein>
<proteinExistence type="predicted"/>
<dbReference type="Proteomes" id="UP000282388">
    <property type="component" value="Unassembled WGS sequence"/>
</dbReference>
<reference evidence="1 2" key="1">
    <citation type="submission" date="2018-09" db="EMBL/GenBank/DDBJ databases">
        <title>The draft genome of Acinetobacter spp. strains.</title>
        <authorList>
            <person name="Qin J."/>
            <person name="Feng Y."/>
            <person name="Zong Z."/>
        </authorList>
    </citation>
    <scope>NUCLEOTIDE SEQUENCE [LARGE SCALE GENOMIC DNA]</scope>
    <source>
        <strain evidence="1 2">WCHAc060012</strain>
    </source>
</reference>
<dbReference type="RefSeq" id="WP_120402439.1">
    <property type="nucleotide sequence ID" value="NZ_RAXV01000015.1"/>
</dbReference>
<name>A0A3A8ENC7_9GAMM</name>
<dbReference type="EMBL" id="RAXV01000015">
    <property type="protein sequence ID" value="RKG31474.1"/>
    <property type="molecule type" value="Genomic_DNA"/>
</dbReference>
<organism evidence="1 2">
    <name type="scientific">Acinetobacter tianfuensis</name>
    <dbReference type="NCBI Taxonomy" id="2419603"/>
    <lineage>
        <taxon>Bacteria</taxon>
        <taxon>Pseudomonadati</taxon>
        <taxon>Pseudomonadota</taxon>
        <taxon>Gammaproteobacteria</taxon>
        <taxon>Moraxellales</taxon>
        <taxon>Moraxellaceae</taxon>
        <taxon>Acinetobacter</taxon>
    </lineage>
</organism>
<keyword evidence="2" id="KW-1185">Reference proteome</keyword>
<accession>A0A3A8ENC7</accession>
<sequence length="167" mass="18911">MSVISEYKDSSGLTTYPTPFTDHAFAGLSEQENIDFKIWLGLIGENEIEIATDQKLEIYFVEAFKTQKADRCKQFNPAQKAPHISFWFLQAEAGRVCAGLRHGCEFWQLVNWVPTQEEFNKAFPATESLELEYAPPIEPVIKSEPKKPVKAKPARDEWALDLFGGVA</sequence>